<keyword evidence="3" id="KW-1185">Reference proteome</keyword>
<comment type="similarity">
    <text evidence="1">Belongs to the short-chain dehydrogenases/reductases (SDR) family.</text>
</comment>
<protein>
    <submittedName>
        <fullName evidence="2">SDR family NAD(P)-dependent oxidoreductase</fullName>
    </submittedName>
</protein>
<dbReference type="RefSeq" id="WP_115804298.1">
    <property type="nucleotide sequence ID" value="NZ_NOKA02000109.1"/>
</dbReference>
<dbReference type="Gene3D" id="3.40.50.720">
    <property type="entry name" value="NAD(P)-binding Rossmann-like Domain"/>
    <property type="match status" value="1"/>
</dbReference>
<dbReference type="PANTHER" id="PTHR42760">
    <property type="entry name" value="SHORT-CHAIN DEHYDROGENASES/REDUCTASES FAMILY MEMBER"/>
    <property type="match status" value="1"/>
</dbReference>
<dbReference type="OrthoDB" id="9803333at2"/>
<comment type="caution">
    <text evidence="2">The sequence shown here is derived from an EMBL/GenBank/DDBJ whole genome shotgun (WGS) entry which is preliminary data.</text>
</comment>
<gene>
    <name evidence="2" type="ORF">CG710_020720</name>
</gene>
<evidence type="ECO:0000313" key="2">
    <source>
        <dbReference type="EMBL" id="RDY27373.1"/>
    </source>
</evidence>
<dbReference type="InterPro" id="IPR002347">
    <property type="entry name" value="SDR_fam"/>
</dbReference>
<proteinExistence type="inferred from homology"/>
<dbReference type="InterPro" id="IPR036291">
    <property type="entry name" value="NAD(P)-bd_dom_sf"/>
</dbReference>
<dbReference type="AlphaFoldDB" id="A0A371J3T1"/>
<accession>A0A371J3T1</accession>
<reference evidence="2 3" key="1">
    <citation type="journal article" date="2017" name="Genome Announc.">
        <title>Draft Genome Sequence of a Sporulating and Motile Strain of Lachnotalea glycerini Isolated from Water in Quebec City, Canada.</title>
        <authorList>
            <person name="Maheux A.F."/>
            <person name="Boudreau D.K."/>
            <person name="Berube E."/>
            <person name="Boissinot M."/>
            <person name="Raymond F."/>
            <person name="Brodeur S."/>
            <person name="Corbeil J."/>
            <person name="Isabel S."/>
            <person name="Omar R.F."/>
            <person name="Bergeron M.G."/>
        </authorList>
    </citation>
    <scope>NUCLEOTIDE SEQUENCE [LARGE SCALE GENOMIC DNA]</scope>
    <source>
        <strain evidence="2 3">CCRI-19302</strain>
    </source>
</reference>
<sequence length="256" mass="29259">MEYENKIIIITGGCSGIGGEITKYLLKKGAFVIPTTRNINCSNTFLNTIDDEYKSRCFPFELSLEKQEYIIDFIIKIKSQYKKIYALINCAVCREPVTNFYELNIEEWDKHYRINVFATAYLSGKVAEELIMKDGSIVNFSSFYSINIPDNRVYDKGTIPTSLIYASSKAALNYITQYMAVIYAERNITVNAILAGGVENKDRQTPFFTEQYCLRTPMKRMAKSSDFNKAVDFFISNDNKYCTGQLLSIDGGWNLL</sequence>
<dbReference type="Proteomes" id="UP000216411">
    <property type="component" value="Unassembled WGS sequence"/>
</dbReference>
<dbReference type="PRINTS" id="PR00081">
    <property type="entry name" value="GDHRDH"/>
</dbReference>
<name>A0A371J3T1_9FIRM</name>
<evidence type="ECO:0000313" key="3">
    <source>
        <dbReference type="Proteomes" id="UP000216411"/>
    </source>
</evidence>
<dbReference type="Pfam" id="PF13561">
    <property type="entry name" value="adh_short_C2"/>
    <property type="match status" value="1"/>
</dbReference>
<dbReference type="GO" id="GO:0016616">
    <property type="term" value="F:oxidoreductase activity, acting on the CH-OH group of donors, NAD or NADP as acceptor"/>
    <property type="evidence" value="ECO:0007669"/>
    <property type="project" value="TreeGrafter"/>
</dbReference>
<organism evidence="2 3">
    <name type="scientific">Lachnotalea glycerini</name>
    <dbReference type="NCBI Taxonomy" id="1763509"/>
    <lineage>
        <taxon>Bacteria</taxon>
        <taxon>Bacillati</taxon>
        <taxon>Bacillota</taxon>
        <taxon>Clostridia</taxon>
        <taxon>Lachnospirales</taxon>
        <taxon>Lachnospiraceae</taxon>
        <taxon>Lachnotalea</taxon>
    </lineage>
</organism>
<dbReference type="EMBL" id="NOKA02000109">
    <property type="protein sequence ID" value="RDY27373.1"/>
    <property type="molecule type" value="Genomic_DNA"/>
</dbReference>
<dbReference type="SUPFAM" id="SSF51735">
    <property type="entry name" value="NAD(P)-binding Rossmann-fold domains"/>
    <property type="match status" value="1"/>
</dbReference>
<evidence type="ECO:0000256" key="1">
    <source>
        <dbReference type="ARBA" id="ARBA00006484"/>
    </source>
</evidence>